<keyword evidence="4" id="KW-1185">Reference proteome</keyword>
<sequence length="259" mass="28717">MRSFFVVFASLLIASIQSKPFLKKGSTTSFSGGLTSFKESLSSVLNAGASKINPSIETGVEEVKDPQTTAAPVEKPVDVEIPEIEVETIDTNPGVIDIEKEDSYIYDQVIVDFHNDKFVTVKRKDIGIEEKEKVGREVDEEVAKDQENTITISKAIFADAINNFISTLFTAKSQIHKATTAKFVSKGTSYSETLETPGKETRSLLKARKSIQRNDAADRVIEEFTKEIQRKGSKKFIFDATDILEGVEDNVDEDYETDA</sequence>
<keyword evidence="1" id="KW-0732">Signal</keyword>
<evidence type="ECO:0000313" key="3">
    <source>
        <dbReference type="EMBL" id="CDW31196.1"/>
    </source>
</evidence>
<reference evidence="3" key="1">
    <citation type="submission" date="2014-05" db="EMBL/GenBank/DDBJ databases">
        <authorList>
            <person name="Chronopoulou M."/>
        </authorList>
    </citation>
    <scope>NUCLEOTIDE SEQUENCE</scope>
    <source>
        <tissue evidence="3">Whole organism</tissue>
    </source>
</reference>
<protein>
    <submittedName>
        <fullName evidence="2">(salmon louse) hypothetical protein</fullName>
    </submittedName>
</protein>
<feature type="signal peptide" evidence="1">
    <location>
        <begin position="1"/>
        <end position="18"/>
    </location>
</feature>
<gene>
    <name evidence="2" type="ORF">LSAA_879</name>
</gene>
<name>A0A0K2U0M3_LEPSM</name>
<feature type="chain" id="PRO_5036294075" evidence="1">
    <location>
        <begin position="19"/>
        <end position="259"/>
    </location>
</feature>
<reference evidence="2" key="2">
    <citation type="submission" date="2021-02" db="EMBL/GenBank/DDBJ databases">
        <authorList>
            <person name="Bekaert M."/>
        </authorList>
    </citation>
    <scope>NUCLEOTIDE SEQUENCE</scope>
    <source>
        <strain evidence="2">IoA-00</strain>
    </source>
</reference>
<evidence type="ECO:0000313" key="2">
    <source>
        <dbReference type="EMBL" id="CAF2780103.1"/>
    </source>
</evidence>
<evidence type="ECO:0000256" key="1">
    <source>
        <dbReference type="SAM" id="SignalP"/>
    </source>
</evidence>
<organism evidence="3">
    <name type="scientific">Lepeophtheirus salmonis</name>
    <name type="common">Salmon louse</name>
    <name type="synonym">Caligus salmonis</name>
    <dbReference type="NCBI Taxonomy" id="72036"/>
    <lineage>
        <taxon>Eukaryota</taxon>
        <taxon>Metazoa</taxon>
        <taxon>Ecdysozoa</taxon>
        <taxon>Arthropoda</taxon>
        <taxon>Crustacea</taxon>
        <taxon>Multicrustacea</taxon>
        <taxon>Hexanauplia</taxon>
        <taxon>Copepoda</taxon>
        <taxon>Siphonostomatoida</taxon>
        <taxon>Caligidae</taxon>
        <taxon>Lepeophtheirus</taxon>
    </lineage>
</organism>
<dbReference type="EMBL" id="HG994580">
    <property type="protein sequence ID" value="CAF2780103.1"/>
    <property type="molecule type" value="Genomic_DNA"/>
</dbReference>
<evidence type="ECO:0000313" key="4">
    <source>
        <dbReference type="Proteomes" id="UP000675881"/>
    </source>
</evidence>
<accession>A0A0K2U0M3</accession>
<proteinExistence type="predicted"/>
<dbReference type="AlphaFoldDB" id="A0A0K2U0M3"/>
<dbReference type="Proteomes" id="UP000675881">
    <property type="component" value="Chromosome 1"/>
</dbReference>
<dbReference type="EMBL" id="HACA01013835">
    <property type="protein sequence ID" value="CDW31196.1"/>
    <property type="molecule type" value="Transcribed_RNA"/>
</dbReference>